<sequence>MEKTSFLTVTLGKVSQEIDSVITTLEANRCEEHFLAIWTQITKSCTKNHILLDISMNGSKRKRTQPNKLSNYTTEVNTGENEEHSSNDIMTCYRVKYFIILDTVIKNLNMRFSKESMKLANSVDDFLMLDYSKNLTLTNHYKNL</sequence>
<gene>
    <name evidence="2" type="primary">LOC112685298</name>
</gene>
<evidence type="ECO:0000313" key="1">
    <source>
        <dbReference type="Proteomes" id="UP000694846"/>
    </source>
</evidence>
<dbReference type="RefSeq" id="XP_025412922.1">
    <property type="nucleotide sequence ID" value="XM_025557137.1"/>
</dbReference>
<dbReference type="Proteomes" id="UP000694846">
    <property type="component" value="Unplaced"/>
</dbReference>
<organism evidence="1 2">
    <name type="scientific">Sipha flava</name>
    <name type="common">yellow sugarcane aphid</name>
    <dbReference type="NCBI Taxonomy" id="143950"/>
    <lineage>
        <taxon>Eukaryota</taxon>
        <taxon>Metazoa</taxon>
        <taxon>Ecdysozoa</taxon>
        <taxon>Arthropoda</taxon>
        <taxon>Hexapoda</taxon>
        <taxon>Insecta</taxon>
        <taxon>Pterygota</taxon>
        <taxon>Neoptera</taxon>
        <taxon>Paraneoptera</taxon>
        <taxon>Hemiptera</taxon>
        <taxon>Sternorrhyncha</taxon>
        <taxon>Aphidomorpha</taxon>
        <taxon>Aphidoidea</taxon>
        <taxon>Aphididae</taxon>
        <taxon>Sipha</taxon>
    </lineage>
</organism>
<proteinExistence type="predicted"/>
<dbReference type="GeneID" id="112685298"/>
<dbReference type="AlphaFoldDB" id="A0A8B8FQB5"/>
<evidence type="ECO:0000313" key="2">
    <source>
        <dbReference type="RefSeq" id="XP_025412922.1"/>
    </source>
</evidence>
<dbReference type="OrthoDB" id="10062065at2759"/>
<protein>
    <submittedName>
        <fullName evidence="2">Uncharacterized protein LOC112685298</fullName>
    </submittedName>
</protein>
<accession>A0A8B8FQB5</accession>
<keyword evidence="1" id="KW-1185">Reference proteome</keyword>
<name>A0A8B8FQB5_9HEMI</name>
<reference evidence="2" key="1">
    <citation type="submission" date="2025-08" db="UniProtKB">
        <authorList>
            <consortium name="RefSeq"/>
        </authorList>
    </citation>
    <scope>IDENTIFICATION</scope>
    <source>
        <tissue evidence="2">Whole body</tissue>
    </source>
</reference>